<keyword evidence="1" id="KW-0732">Signal</keyword>
<dbReference type="EMBL" id="JADOUF010000001">
    <property type="protein sequence ID" value="MBG6135381.1"/>
    <property type="molecule type" value="Genomic_DNA"/>
</dbReference>
<evidence type="ECO:0000256" key="1">
    <source>
        <dbReference type="SAM" id="SignalP"/>
    </source>
</evidence>
<dbReference type="Proteomes" id="UP000622552">
    <property type="component" value="Unassembled WGS sequence"/>
</dbReference>
<dbReference type="AlphaFoldDB" id="A0A8J7KJE4"/>
<feature type="chain" id="PRO_5038744924" description="Secreted protein" evidence="1">
    <location>
        <begin position="22"/>
        <end position="190"/>
    </location>
</feature>
<evidence type="ECO:0000313" key="3">
    <source>
        <dbReference type="Proteomes" id="UP000622552"/>
    </source>
</evidence>
<keyword evidence="3" id="KW-1185">Reference proteome</keyword>
<accession>A0A8J7KJE4</accession>
<comment type="caution">
    <text evidence="2">The sequence shown here is derived from an EMBL/GenBank/DDBJ whole genome shotgun (WGS) entry which is preliminary data.</text>
</comment>
<dbReference type="RefSeq" id="WP_197002493.1">
    <property type="nucleotide sequence ID" value="NZ_BONS01000003.1"/>
</dbReference>
<evidence type="ECO:0008006" key="4">
    <source>
        <dbReference type="Google" id="ProtNLM"/>
    </source>
</evidence>
<protein>
    <recommendedName>
        <fullName evidence="4">Secreted protein</fullName>
    </recommendedName>
</protein>
<organism evidence="2 3">
    <name type="scientific">Longispora fulva</name>
    <dbReference type="NCBI Taxonomy" id="619741"/>
    <lineage>
        <taxon>Bacteria</taxon>
        <taxon>Bacillati</taxon>
        <taxon>Actinomycetota</taxon>
        <taxon>Actinomycetes</taxon>
        <taxon>Micromonosporales</taxon>
        <taxon>Micromonosporaceae</taxon>
        <taxon>Longispora</taxon>
    </lineage>
</organism>
<gene>
    <name evidence="2" type="ORF">IW245_001575</name>
</gene>
<reference evidence="2" key="1">
    <citation type="submission" date="2020-11" db="EMBL/GenBank/DDBJ databases">
        <title>Sequencing the genomes of 1000 actinobacteria strains.</title>
        <authorList>
            <person name="Klenk H.-P."/>
        </authorList>
    </citation>
    <scope>NUCLEOTIDE SEQUENCE</scope>
    <source>
        <strain evidence="2">DSM 45356</strain>
    </source>
</reference>
<feature type="signal peptide" evidence="1">
    <location>
        <begin position="1"/>
        <end position="21"/>
    </location>
</feature>
<name>A0A8J7KJE4_9ACTN</name>
<proteinExistence type="predicted"/>
<sequence length="190" mass="18508">MIGTRKIKILAVSLAAMSAFAVLPASGVSAFTDRPEGQAACADLTGELTSVIGEVTAALTPQVTIPPTLPDVGKATAVVGKLAGLATNLVNLGCLPDPTKLAPVPLPVAEGTDAPALPAVPACAAPAAGLLSQIFGLLQNLLKALGGGLPDIPALLGQVTGLTGTVTGLTSSVGGATSCLPVPLPAPVNR</sequence>
<evidence type="ECO:0000313" key="2">
    <source>
        <dbReference type="EMBL" id="MBG6135381.1"/>
    </source>
</evidence>